<reference evidence="1" key="1">
    <citation type="submission" date="2020-06" db="EMBL/GenBank/DDBJ databases">
        <title>Draft genome of Bugula neritina, a colonial animal packing powerful symbionts and potential medicines.</title>
        <authorList>
            <person name="Rayko M."/>
        </authorList>
    </citation>
    <scope>NUCLEOTIDE SEQUENCE [LARGE SCALE GENOMIC DNA]</scope>
    <source>
        <strain evidence="1">Kwan_BN1</strain>
    </source>
</reference>
<dbReference type="Proteomes" id="UP000593567">
    <property type="component" value="Unassembled WGS sequence"/>
</dbReference>
<dbReference type="AlphaFoldDB" id="A0A7J7JWM9"/>
<sequence>MADELTEREVKHLFDEFKKILREGKTFSAVTLGAMIERTSGLSADHDFLNNLRNAAKNIDSIPDYLFAKYKIAENQPEDEKEGWSLPEIYSSVEKELNELMGESGNASDGRKPESKNDKEVCKLIVWSAELWFLWNLQKCKHDSVKRFIESNAKDLFLEFFAPIIANEDDSRFEVLAEKDCIDIIEKILCDELGVSSSLKKYLEDKDKARKFCQNSMSQNMIKAINPHSKKYYIIPRPRKEKGFAKMYGIIVCGFFKPYQALFSGAEQQAATAMKDAFEEVNIDIIDTKTDPQIFESENLFTKLRKWVEDKLSGIEKDCSFLILTVLCHGIYGSLTHEVRGNWLYMEIEELLKLFEKFGGLKGIPKVSKILAC</sequence>
<comment type="caution">
    <text evidence="1">The sequence shown here is derived from an EMBL/GenBank/DDBJ whole genome shotgun (WGS) entry which is preliminary data.</text>
</comment>
<proteinExistence type="predicted"/>
<evidence type="ECO:0000313" key="2">
    <source>
        <dbReference type="Proteomes" id="UP000593567"/>
    </source>
</evidence>
<gene>
    <name evidence="1" type="ORF">EB796_011342</name>
</gene>
<keyword evidence="2" id="KW-1185">Reference proteome</keyword>
<organism evidence="1 2">
    <name type="scientific">Bugula neritina</name>
    <name type="common">Brown bryozoan</name>
    <name type="synonym">Sertularia neritina</name>
    <dbReference type="NCBI Taxonomy" id="10212"/>
    <lineage>
        <taxon>Eukaryota</taxon>
        <taxon>Metazoa</taxon>
        <taxon>Spiralia</taxon>
        <taxon>Lophotrochozoa</taxon>
        <taxon>Bryozoa</taxon>
        <taxon>Gymnolaemata</taxon>
        <taxon>Cheilostomatida</taxon>
        <taxon>Flustrina</taxon>
        <taxon>Buguloidea</taxon>
        <taxon>Bugulidae</taxon>
        <taxon>Bugula</taxon>
    </lineage>
</organism>
<dbReference type="EMBL" id="VXIV02001713">
    <property type="protein sequence ID" value="KAF6030357.1"/>
    <property type="molecule type" value="Genomic_DNA"/>
</dbReference>
<protein>
    <submittedName>
        <fullName evidence="1">Uncharacterized protein</fullName>
    </submittedName>
</protein>
<evidence type="ECO:0000313" key="1">
    <source>
        <dbReference type="EMBL" id="KAF6030357.1"/>
    </source>
</evidence>
<accession>A0A7J7JWM9</accession>
<name>A0A7J7JWM9_BUGNE</name>